<organism evidence="8 9">
    <name type="scientific">Candidatus Photodesmus blepharonis</name>
    <dbReference type="NCBI Taxonomy" id="1179155"/>
    <lineage>
        <taxon>Bacteria</taxon>
        <taxon>Pseudomonadati</taxon>
        <taxon>Pseudomonadota</taxon>
        <taxon>Gammaproteobacteria</taxon>
        <taxon>Vibrionales</taxon>
        <taxon>Vibrionaceae</taxon>
        <taxon>Candidatus Photodesmus</taxon>
    </lineage>
</organism>
<comment type="caution">
    <text evidence="8">The sequence shown here is derived from an EMBL/GenBank/DDBJ whole genome shotgun (WGS) entry which is preliminary data.</text>
</comment>
<comment type="function">
    <text evidence="2 7">Catalyzes the epimerization of the C3' and C5'positions of dTDP-6-deoxy-D-xylo-4-hexulose, forming dTDP-6-deoxy-L-lyxo-4-hexulose.</text>
</comment>
<dbReference type="GO" id="GO:0005829">
    <property type="term" value="C:cytosol"/>
    <property type="evidence" value="ECO:0007669"/>
    <property type="project" value="TreeGrafter"/>
</dbReference>
<dbReference type="GO" id="GO:0008830">
    <property type="term" value="F:dTDP-4-dehydrorhamnose 3,5-epimerase activity"/>
    <property type="evidence" value="ECO:0007669"/>
    <property type="project" value="UniProtKB-UniRule"/>
</dbReference>
<comment type="subunit">
    <text evidence="7">Homodimer.</text>
</comment>
<dbReference type="CDD" id="cd00438">
    <property type="entry name" value="cupin_RmlC"/>
    <property type="match status" value="1"/>
</dbReference>
<feature type="active site" description="Proton donor" evidence="5">
    <location>
        <position position="133"/>
    </location>
</feature>
<protein>
    <recommendedName>
        <fullName evidence="4 7">dTDP-4-dehydrorhamnose 3,5-epimerase</fullName>
        <ecNumber evidence="3 7">5.1.3.13</ecNumber>
    </recommendedName>
    <alternativeName>
        <fullName evidence="7">Thymidine diphospho-4-keto-rhamnose 3,5-epimerase</fullName>
    </alternativeName>
</protein>
<evidence type="ECO:0000256" key="7">
    <source>
        <dbReference type="RuleBase" id="RU364069"/>
    </source>
</evidence>
<comment type="catalytic activity">
    <reaction evidence="1 7">
        <text>dTDP-4-dehydro-6-deoxy-alpha-D-glucose = dTDP-4-dehydro-beta-L-rhamnose</text>
        <dbReference type="Rhea" id="RHEA:16969"/>
        <dbReference type="ChEBI" id="CHEBI:57649"/>
        <dbReference type="ChEBI" id="CHEBI:62830"/>
        <dbReference type="EC" id="5.1.3.13"/>
    </reaction>
</comment>
<feature type="site" description="Participates in a stacking interaction with the thymidine ring of dTDP-4-oxo-6-deoxyglucose" evidence="6">
    <location>
        <position position="139"/>
    </location>
</feature>
<dbReference type="RefSeq" id="WP_034414915.1">
    <property type="nucleotide sequence ID" value="NZ_JGVK01000029.1"/>
</dbReference>
<sequence length="181" mass="21016">MKIIQSDIPDIKIIEPSIFSDERGFFMETWHQKKFGELVTGRRTIFVQDNHSKSKQGVLRGLHYQTANPQGKLVRVISGEVFDVVVDIRRNSPTFREWVGVYLSSENKRQIWIPEDGFAHGFYVTSEEAEFVYKCTDYYNPKVEISILWNDPEISIKWPIGECMPILSDKDQKGISIKTIK</sequence>
<dbReference type="GO" id="GO:0000271">
    <property type="term" value="P:polysaccharide biosynthetic process"/>
    <property type="evidence" value="ECO:0007669"/>
    <property type="project" value="TreeGrafter"/>
</dbReference>
<dbReference type="Gene3D" id="2.60.120.10">
    <property type="entry name" value="Jelly Rolls"/>
    <property type="match status" value="1"/>
</dbReference>
<dbReference type="PANTHER" id="PTHR21047:SF2">
    <property type="entry name" value="THYMIDINE DIPHOSPHO-4-KETO-RHAMNOSE 3,5-EPIMERASE"/>
    <property type="match status" value="1"/>
</dbReference>
<evidence type="ECO:0000256" key="5">
    <source>
        <dbReference type="PIRSR" id="PIRSR600888-1"/>
    </source>
</evidence>
<dbReference type="NCBIfam" id="TIGR01221">
    <property type="entry name" value="rmlC"/>
    <property type="match status" value="1"/>
</dbReference>
<dbReference type="EMBL" id="JGVK01000029">
    <property type="protein sequence ID" value="KEY90998.1"/>
    <property type="molecule type" value="Genomic_DNA"/>
</dbReference>
<feature type="active site" description="Proton acceptor" evidence="5">
    <location>
        <position position="63"/>
    </location>
</feature>
<dbReference type="UniPathway" id="UPA00124"/>
<gene>
    <name evidence="8" type="primary">rfbC</name>
    <name evidence="8" type="ORF">CF67_06036</name>
</gene>
<evidence type="ECO:0000313" key="8">
    <source>
        <dbReference type="EMBL" id="KEY90998.1"/>
    </source>
</evidence>
<keyword evidence="7" id="KW-0413">Isomerase</keyword>
<evidence type="ECO:0000256" key="4">
    <source>
        <dbReference type="ARBA" id="ARBA00019595"/>
    </source>
</evidence>
<evidence type="ECO:0000256" key="2">
    <source>
        <dbReference type="ARBA" id="ARBA00001997"/>
    </source>
</evidence>
<evidence type="ECO:0000256" key="6">
    <source>
        <dbReference type="PIRSR" id="PIRSR600888-3"/>
    </source>
</evidence>
<dbReference type="STRING" id="1179155.CF67_06036"/>
<comment type="similarity">
    <text evidence="7">Belongs to the dTDP-4-dehydrorhamnose 3,5-epimerase family.</text>
</comment>
<name>A0A084CMG9_9GAMM</name>
<evidence type="ECO:0000313" key="9">
    <source>
        <dbReference type="Proteomes" id="UP000053784"/>
    </source>
</evidence>
<dbReference type="PANTHER" id="PTHR21047">
    <property type="entry name" value="DTDP-6-DEOXY-D-GLUCOSE-3,5 EPIMERASE"/>
    <property type="match status" value="1"/>
</dbReference>
<dbReference type="AlphaFoldDB" id="A0A084CMG9"/>
<dbReference type="SUPFAM" id="SSF51182">
    <property type="entry name" value="RmlC-like cupins"/>
    <property type="match status" value="1"/>
</dbReference>
<dbReference type="InterPro" id="IPR000888">
    <property type="entry name" value="RmlC-like"/>
</dbReference>
<keyword evidence="9" id="KW-1185">Reference proteome</keyword>
<proteinExistence type="inferred from homology"/>
<dbReference type="InterPro" id="IPR011051">
    <property type="entry name" value="RmlC_Cupin_sf"/>
</dbReference>
<evidence type="ECO:0000256" key="3">
    <source>
        <dbReference type="ARBA" id="ARBA00012098"/>
    </source>
</evidence>
<accession>A0A084CMG9</accession>
<dbReference type="OrthoDB" id="9800680at2"/>
<dbReference type="eggNOG" id="COG1898">
    <property type="taxonomic scope" value="Bacteria"/>
</dbReference>
<dbReference type="InterPro" id="IPR014710">
    <property type="entry name" value="RmlC-like_jellyroll"/>
</dbReference>
<dbReference type="EC" id="5.1.3.13" evidence="3 7"/>
<comment type="pathway">
    <text evidence="7">Carbohydrate biosynthesis; dTDP-L-rhamnose biosynthesis.</text>
</comment>
<dbReference type="Pfam" id="PF00908">
    <property type="entry name" value="dTDP_sugar_isom"/>
    <property type="match status" value="1"/>
</dbReference>
<reference evidence="8 9" key="1">
    <citation type="submission" date="2014-03" db="EMBL/GenBank/DDBJ databases">
        <title>Selection and divergence in the genomes of co-occurring obligate luminous symbionts with specific hosts.</title>
        <authorList>
            <person name="Hendry T.A."/>
            <person name="de Wet J.R."/>
            <person name="Dunlap P.V."/>
        </authorList>
    </citation>
    <scope>NUCLEOTIDE SEQUENCE [LARGE SCALE GENOMIC DNA]</scope>
    <source>
        <strain evidence="8 9">Ppalp.1</strain>
    </source>
</reference>
<dbReference type="GO" id="GO:0019305">
    <property type="term" value="P:dTDP-rhamnose biosynthetic process"/>
    <property type="evidence" value="ECO:0007669"/>
    <property type="project" value="UniProtKB-UniRule"/>
</dbReference>
<evidence type="ECO:0000256" key="1">
    <source>
        <dbReference type="ARBA" id="ARBA00001298"/>
    </source>
</evidence>
<dbReference type="Proteomes" id="UP000053784">
    <property type="component" value="Unassembled WGS sequence"/>
</dbReference>